<dbReference type="InterPro" id="IPR043163">
    <property type="entry name" value="DsrC-like_N"/>
</dbReference>
<dbReference type="EC" id="2.8.1.-" evidence="3"/>
<evidence type="ECO:0000256" key="1">
    <source>
        <dbReference type="ARBA" id="ARBA00004496"/>
    </source>
</evidence>
<comment type="similarity">
    <text evidence="3">Belongs to the dsrC/tusE family.</text>
</comment>
<comment type="caution">
    <text evidence="4">The sequence shown here is derived from an EMBL/GenBank/DDBJ whole genome shotgun (WGS) entry which is preliminary data.</text>
</comment>
<protein>
    <recommendedName>
        <fullName evidence="3">Sulfurtransferase</fullName>
        <ecNumber evidence="3">2.8.1.-</ecNumber>
    </recommendedName>
</protein>
<dbReference type="Gene3D" id="1.10.10.370">
    <property type="entry name" value="DsrC-like protein, C-terminal domain"/>
    <property type="match status" value="1"/>
</dbReference>
<dbReference type="InterPro" id="IPR007453">
    <property type="entry name" value="DsrC/TusE"/>
</dbReference>
<keyword evidence="2" id="KW-0963">Cytoplasm</keyword>
<dbReference type="PANTHER" id="PTHR37010:SF1">
    <property type="entry name" value="SULFURTRANSFERASE TUSE"/>
    <property type="match status" value="1"/>
</dbReference>
<accession>A0ABP7WC02</accession>
<dbReference type="PANTHER" id="PTHR37010">
    <property type="entry name" value="SULFURTRANSFERASE TUSE"/>
    <property type="match status" value="1"/>
</dbReference>
<evidence type="ECO:0000256" key="2">
    <source>
        <dbReference type="ARBA" id="ARBA00022490"/>
    </source>
</evidence>
<dbReference type="Pfam" id="PF04358">
    <property type="entry name" value="DsrC"/>
    <property type="match status" value="1"/>
</dbReference>
<dbReference type="PIRSF" id="PIRSF006223">
    <property type="entry name" value="DsrC_TusE"/>
    <property type="match status" value="1"/>
</dbReference>
<dbReference type="EMBL" id="BAABDM010000001">
    <property type="protein sequence ID" value="GAA4085538.1"/>
    <property type="molecule type" value="Genomic_DNA"/>
</dbReference>
<dbReference type="Proteomes" id="UP001500392">
    <property type="component" value="Unassembled WGS sequence"/>
</dbReference>
<evidence type="ECO:0000256" key="3">
    <source>
        <dbReference type="PIRNR" id="PIRNR006223"/>
    </source>
</evidence>
<proteinExistence type="inferred from homology"/>
<comment type="function">
    <text evidence="3">Part of a sulfur-relay system.</text>
</comment>
<keyword evidence="5" id="KW-1185">Reference proteome</keyword>
<dbReference type="NCBIfam" id="TIGR03342">
    <property type="entry name" value="dsrC_tusE_dsvC"/>
    <property type="match status" value="1"/>
</dbReference>
<organism evidence="4 5">
    <name type="scientific">Zhongshania borealis</name>
    <dbReference type="NCBI Taxonomy" id="889488"/>
    <lineage>
        <taxon>Bacteria</taxon>
        <taxon>Pseudomonadati</taxon>
        <taxon>Pseudomonadota</taxon>
        <taxon>Gammaproteobacteria</taxon>
        <taxon>Cellvibrionales</taxon>
        <taxon>Spongiibacteraceae</taxon>
        <taxon>Zhongshania</taxon>
    </lineage>
</organism>
<dbReference type="Gene3D" id="3.30.1420.10">
    <property type="match status" value="1"/>
</dbReference>
<dbReference type="RefSeq" id="WP_344932239.1">
    <property type="nucleotide sequence ID" value="NZ_BAABDM010000001.1"/>
</dbReference>
<gene>
    <name evidence="4" type="ORF">GCM10022414_05390</name>
</gene>
<evidence type="ECO:0000313" key="4">
    <source>
        <dbReference type="EMBL" id="GAA4085538.1"/>
    </source>
</evidence>
<name>A0ABP7WC02_9GAMM</name>
<dbReference type="InterPro" id="IPR025526">
    <property type="entry name" value="DsrC-like_dom_sf"/>
</dbReference>
<reference evidence="5" key="1">
    <citation type="journal article" date="2019" name="Int. J. Syst. Evol. Microbiol.">
        <title>The Global Catalogue of Microorganisms (GCM) 10K type strain sequencing project: providing services to taxonomists for standard genome sequencing and annotation.</title>
        <authorList>
            <consortium name="The Broad Institute Genomics Platform"/>
            <consortium name="The Broad Institute Genome Sequencing Center for Infectious Disease"/>
            <person name="Wu L."/>
            <person name="Ma J."/>
        </authorList>
    </citation>
    <scope>NUCLEOTIDE SEQUENCE [LARGE SCALE GENOMIC DNA]</scope>
    <source>
        <strain evidence="5">JCM 17304</strain>
    </source>
</reference>
<evidence type="ECO:0000313" key="5">
    <source>
        <dbReference type="Proteomes" id="UP001500392"/>
    </source>
</evidence>
<keyword evidence="3" id="KW-0808">Transferase</keyword>
<dbReference type="InterPro" id="IPR042072">
    <property type="entry name" value="DsrC-like_C"/>
</dbReference>
<sequence>MASITVNGLDIATDPDGFLKDLNDWSPAVAEQLATNCDIQLSDGHWQLIHLVQRYYQQFGLSPAMRPLVKYAKLELGDDKGNSLYFLKYFPDSPAKSLSKIAGLPRPDNCL</sequence>
<dbReference type="SUPFAM" id="SSF69721">
    <property type="entry name" value="DsrC, the gamma subunit of dissimilatory sulfite reductase"/>
    <property type="match status" value="1"/>
</dbReference>
<comment type="subcellular location">
    <subcellularLocation>
        <location evidence="1">Cytoplasm</location>
    </subcellularLocation>
</comment>